<dbReference type="Gene3D" id="3.40.190.10">
    <property type="entry name" value="Periplasmic binding protein-like II"/>
    <property type="match status" value="1"/>
</dbReference>
<feature type="signal peptide" evidence="1">
    <location>
        <begin position="1"/>
        <end position="30"/>
    </location>
</feature>
<sequence length="430" mass="46553">MTRHSKRLLLTAGIAGFALLLSACAPQSEAETAAAAPAEMAEPGDSIPEVDLHAGFSPYADELLAVAGIENGYFDEVGITISPEPNGEQVDLIAALTPLLNKQIEVGSGYPPAIVSQLDSVDNVVTFAISDVFYGYRILAPAGEYTTLAEAMEGGESYGEAVATVVEQLRGQPVILREGVVPTFYELILEKAGMTLDDLEVTYLANPDIVRAGFSGQADFTSPTGAAQITSMELDGWEPIIELRDVIDNEPSEATVSLRSTFSGYLTTTEYAADNYETLLRFTSVVYRLIDDLEADPEGTVERFRDYLNSYTGSEVSTEELASMFDGLYSMRNFEDASELYLDEGEPFYFDEVMGAQIDDLAETGVIGTGHTPDSLSIAGQVYRDLVQYREAADEALVDAPDGDLKSRAQEQYDHRNYLDAYRLAAAAAS</sequence>
<evidence type="ECO:0008006" key="4">
    <source>
        <dbReference type="Google" id="ProtNLM"/>
    </source>
</evidence>
<protein>
    <recommendedName>
        <fullName evidence="4">ABC transporter substrate-binding protein</fullName>
    </recommendedName>
</protein>
<name>A0ABY4FJY6_9MICO</name>
<reference evidence="2 3" key="1">
    <citation type="submission" date="2022-04" db="EMBL/GenBank/DDBJ databases">
        <title>Leucobacter sp. isolated from rhizosphere of garlic.</title>
        <authorList>
            <person name="Won M."/>
            <person name="Lee C.-M."/>
            <person name="Woen H.-Y."/>
            <person name="Kwon S.-W."/>
        </authorList>
    </citation>
    <scope>NUCLEOTIDE SEQUENCE [LARGE SCALE GENOMIC DNA]</scope>
    <source>
        <strain evidence="2 3">H21R-40</strain>
    </source>
</reference>
<evidence type="ECO:0000313" key="3">
    <source>
        <dbReference type="Proteomes" id="UP000831786"/>
    </source>
</evidence>
<keyword evidence="1" id="KW-0732">Signal</keyword>
<organism evidence="2 3">
    <name type="scientific">Leucobacter allii</name>
    <dbReference type="NCBI Taxonomy" id="2932247"/>
    <lineage>
        <taxon>Bacteria</taxon>
        <taxon>Bacillati</taxon>
        <taxon>Actinomycetota</taxon>
        <taxon>Actinomycetes</taxon>
        <taxon>Micrococcales</taxon>
        <taxon>Microbacteriaceae</taxon>
        <taxon>Leucobacter</taxon>
    </lineage>
</organism>
<dbReference type="EMBL" id="CP095045">
    <property type="protein sequence ID" value="UOQ56442.1"/>
    <property type="molecule type" value="Genomic_DNA"/>
</dbReference>
<evidence type="ECO:0000313" key="2">
    <source>
        <dbReference type="EMBL" id="UOQ56442.1"/>
    </source>
</evidence>
<dbReference type="RefSeq" id="WP_244726763.1">
    <property type="nucleotide sequence ID" value="NZ_CP095045.1"/>
</dbReference>
<dbReference type="SUPFAM" id="SSF53850">
    <property type="entry name" value="Periplasmic binding protein-like II"/>
    <property type="match status" value="1"/>
</dbReference>
<keyword evidence="3" id="KW-1185">Reference proteome</keyword>
<dbReference type="Proteomes" id="UP000831786">
    <property type="component" value="Chromosome"/>
</dbReference>
<evidence type="ECO:0000256" key="1">
    <source>
        <dbReference type="SAM" id="SignalP"/>
    </source>
</evidence>
<gene>
    <name evidence="2" type="ORF">MUN78_12250</name>
</gene>
<accession>A0ABY4FJY6</accession>
<proteinExistence type="predicted"/>
<feature type="chain" id="PRO_5046564714" description="ABC transporter substrate-binding protein" evidence="1">
    <location>
        <begin position="31"/>
        <end position="430"/>
    </location>
</feature>
<dbReference type="PROSITE" id="PS51257">
    <property type="entry name" value="PROKAR_LIPOPROTEIN"/>
    <property type="match status" value="1"/>
</dbReference>